<dbReference type="EMBL" id="AP019314">
    <property type="protein sequence ID" value="BBH39093.1"/>
    <property type="molecule type" value="Genomic_DNA"/>
</dbReference>
<evidence type="ECO:0000313" key="3">
    <source>
        <dbReference type="Proteomes" id="UP000278152"/>
    </source>
</evidence>
<dbReference type="Proteomes" id="UP000278152">
    <property type="component" value="Chromosome"/>
</dbReference>
<evidence type="ECO:0000256" key="1">
    <source>
        <dbReference type="SAM" id="Coils"/>
    </source>
</evidence>
<dbReference type="AlphaFoldDB" id="A0A3G9JEM6"/>
<reference evidence="2 3" key="1">
    <citation type="submission" date="2018-11" db="EMBL/GenBank/DDBJ databases">
        <title>Complete genome sequence of Microcystis aeruginosa NIES-102.</title>
        <authorList>
            <person name="Yamaguchi H."/>
            <person name="Suzuki S."/>
            <person name="Kawachi M."/>
        </authorList>
    </citation>
    <scope>NUCLEOTIDE SEQUENCE [LARGE SCALE GENOMIC DNA]</scope>
    <source>
        <strain evidence="2 3">NIES-102</strain>
    </source>
</reference>
<dbReference type="KEGG" id="mvz:myaer102_16180"/>
<organism evidence="2 3">
    <name type="scientific">Microcystis viridis NIES-102</name>
    <dbReference type="NCBI Taxonomy" id="213615"/>
    <lineage>
        <taxon>Bacteria</taxon>
        <taxon>Bacillati</taxon>
        <taxon>Cyanobacteriota</taxon>
        <taxon>Cyanophyceae</taxon>
        <taxon>Oscillatoriophycideae</taxon>
        <taxon>Chroococcales</taxon>
        <taxon>Microcystaceae</taxon>
        <taxon>Microcystis</taxon>
    </lineage>
</organism>
<gene>
    <name evidence="2" type="ORF">myaer102_16180</name>
</gene>
<accession>A0A3G9JEM6</accession>
<protein>
    <submittedName>
        <fullName evidence="2">Uncharacterized protein</fullName>
    </submittedName>
</protein>
<dbReference type="RefSeq" id="WP_012263819.1">
    <property type="nucleotide sequence ID" value="NZ_AP019314.1"/>
</dbReference>
<sequence>MLKYNFLKTNQEAGLRAKQIKATIRKLKQKIQKIEAEGEVAPPPCHVIRYQTKLSSKNLLVL</sequence>
<proteinExistence type="predicted"/>
<feature type="coiled-coil region" evidence="1">
    <location>
        <begin position="10"/>
        <end position="37"/>
    </location>
</feature>
<keyword evidence="1" id="KW-0175">Coiled coil</keyword>
<evidence type="ECO:0000313" key="2">
    <source>
        <dbReference type="EMBL" id="BBH39093.1"/>
    </source>
</evidence>
<name>A0A3G9JEM6_MICVR</name>